<feature type="region of interest" description="Disordered" evidence="1">
    <location>
        <begin position="311"/>
        <end position="355"/>
    </location>
</feature>
<name>A0ABT4M629_9BURK</name>
<comment type="caution">
    <text evidence="2">The sequence shown here is derived from an EMBL/GenBank/DDBJ whole genome shotgun (WGS) entry which is preliminary data.</text>
</comment>
<evidence type="ECO:0008006" key="4">
    <source>
        <dbReference type="Google" id="ProtNLM"/>
    </source>
</evidence>
<dbReference type="EMBL" id="JAPWHE010000010">
    <property type="protein sequence ID" value="MCZ4330782.1"/>
    <property type="molecule type" value="Genomic_DNA"/>
</dbReference>
<feature type="compositionally biased region" description="Polar residues" evidence="1">
    <location>
        <begin position="323"/>
        <end position="333"/>
    </location>
</feature>
<evidence type="ECO:0000313" key="3">
    <source>
        <dbReference type="Proteomes" id="UP001068379"/>
    </source>
</evidence>
<proteinExistence type="predicted"/>
<evidence type="ECO:0000256" key="1">
    <source>
        <dbReference type="SAM" id="MobiDB-lite"/>
    </source>
</evidence>
<reference evidence="2" key="1">
    <citation type="submission" date="2022-12" db="EMBL/GenBank/DDBJ databases">
        <title>Bacterial isolates from different developmental stages of Nematostella vectensis.</title>
        <authorList>
            <person name="Fraune S."/>
        </authorList>
    </citation>
    <scope>NUCLEOTIDE SEQUENCE</scope>
    <source>
        <strain evidence="2">G21619-S1</strain>
    </source>
</reference>
<sequence length="363" mass="38458">MGALPNDWMAILNDMVAAIQASIAADGQTPITGSLNFGGFRLRNAGAPQGQGDALRFEQMMKGADVASAATIAFPIEGSLFDVTGTTTITGISGAFPGRMVLVRFIDALTLTNGTNLILPGGADITTQTGDFAAFVCLDGTKWQCWLYPRAQNDAILRPASSDHFGPTEPAETWSGMTWADSGTNTLWRRNAADDGWDYEHRILDDATTDLQWLGTPIGGYITPHSPPPTNDLRYRYILCTAGQTGVGGYNEGVLTGETVTGSSPNIVATAVVSLAGSPMDGQTIRLVNTTREFFRPGATEGITQLSQNAEHDHAGAVRGSADVQNSVTPNRYSANSASTTGSSGGDEARPRNISAVYYRRIK</sequence>
<accession>A0ABT4M629</accession>
<dbReference type="Proteomes" id="UP001068379">
    <property type="component" value="Unassembled WGS sequence"/>
</dbReference>
<keyword evidence="3" id="KW-1185">Reference proteome</keyword>
<dbReference type="RefSeq" id="WP_269359677.1">
    <property type="nucleotide sequence ID" value="NZ_JAPWHE010000010.1"/>
</dbReference>
<gene>
    <name evidence="2" type="ORF">O4H32_12580</name>
</gene>
<protein>
    <recommendedName>
        <fullName evidence="4">Tail fiber protein</fullName>
    </recommendedName>
</protein>
<organism evidence="2 3">
    <name type="scientific">Castellaniella denitrificans</name>
    <dbReference type="NCBI Taxonomy" id="56119"/>
    <lineage>
        <taxon>Bacteria</taxon>
        <taxon>Pseudomonadati</taxon>
        <taxon>Pseudomonadota</taxon>
        <taxon>Betaproteobacteria</taxon>
        <taxon>Burkholderiales</taxon>
        <taxon>Alcaligenaceae</taxon>
        <taxon>Castellaniella</taxon>
    </lineage>
</organism>
<evidence type="ECO:0000313" key="2">
    <source>
        <dbReference type="EMBL" id="MCZ4330782.1"/>
    </source>
</evidence>